<evidence type="ECO:0000313" key="2">
    <source>
        <dbReference type="EMBL" id="SHJ38780.1"/>
    </source>
</evidence>
<dbReference type="EMBL" id="FQZU01000007">
    <property type="protein sequence ID" value="SHJ38780.1"/>
    <property type="molecule type" value="Genomic_DNA"/>
</dbReference>
<protein>
    <submittedName>
        <fullName evidence="2">Glyoxylase, beta-lactamase superfamily II</fullName>
    </submittedName>
</protein>
<dbReference type="Gene3D" id="3.60.15.10">
    <property type="entry name" value="Ribonuclease Z/Hydroxyacylglutathione hydrolase-like"/>
    <property type="match status" value="1"/>
</dbReference>
<dbReference type="InterPro" id="IPR036388">
    <property type="entry name" value="WH-like_DNA-bd_sf"/>
</dbReference>
<dbReference type="Gene3D" id="1.10.10.10">
    <property type="entry name" value="Winged helix-like DNA-binding domain superfamily/Winged helix DNA-binding domain"/>
    <property type="match status" value="1"/>
</dbReference>
<reference evidence="3" key="1">
    <citation type="submission" date="2016-11" db="EMBL/GenBank/DDBJ databases">
        <authorList>
            <person name="Varghese N."/>
            <person name="Submissions S."/>
        </authorList>
    </citation>
    <scope>NUCLEOTIDE SEQUENCE [LARGE SCALE GENOMIC DNA]</scope>
    <source>
        <strain evidence="3">DSM 16219</strain>
    </source>
</reference>
<dbReference type="InterPro" id="IPR036866">
    <property type="entry name" value="RibonucZ/Hydroxyglut_hydro"/>
</dbReference>
<proteinExistence type="predicted"/>
<accession>A0A1M6IWF2</accession>
<gene>
    <name evidence="2" type="ORF">SAMN02745216_01548</name>
</gene>
<dbReference type="Pfam" id="PF00753">
    <property type="entry name" value="Lactamase_B"/>
    <property type="match status" value="1"/>
</dbReference>
<dbReference type="InterPro" id="IPR050662">
    <property type="entry name" value="Sec-metab_biosynth-thioest"/>
</dbReference>
<name>A0A1M6IWF2_9BACT</name>
<sequence length="333" mass="37328">MTMPRLSREIMPGVHRISLPLPGKQPGPVNAYVFVGATVTLLDTGTSKTVGRLGAALGELGLSFSDIDRIVVTHGHLDHYGGARKIKDASRYGIELVATEEDIRGVEQGATVPNSSMTYFLKTMGVPKIFPPLMMALNYVFARMADNCPVDAVMEEGQKLDMGRHEATVVRTPGHTRGSVCLYLEKDGVVFSGDHVLEHITPNALPMLEDWPGLPERKSQMEFYDSIQRIEALEPAVLHTGHGKRIRDLASVIDMYRKAFRARQKRVLSSIRPKDESVFTIARRLFPNIELNLRFPMEMYLAISEVYTHLQVLEEEGEVCLALEKNRLRVFRN</sequence>
<dbReference type="STRING" id="1121393.SAMN02745216_01548"/>
<dbReference type="SUPFAM" id="SSF56281">
    <property type="entry name" value="Metallo-hydrolase/oxidoreductase"/>
    <property type="match status" value="1"/>
</dbReference>
<dbReference type="PANTHER" id="PTHR23131">
    <property type="entry name" value="ENDORIBONUCLEASE LACTB2"/>
    <property type="match status" value="1"/>
</dbReference>
<dbReference type="SMART" id="SM00849">
    <property type="entry name" value="Lactamase_B"/>
    <property type="match status" value="1"/>
</dbReference>
<evidence type="ECO:0000313" key="3">
    <source>
        <dbReference type="Proteomes" id="UP000183994"/>
    </source>
</evidence>
<organism evidence="2 3">
    <name type="scientific">Desulfatibacillum alkenivorans DSM 16219</name>
    <dbReference type="NCBI Taxonomy" id="1121393"/>
    <lineage>
        <taxon>Bacteria</taxon>
        <taxon>Pseudomonadati</taxon>
        <taxon>Thermodesulfobacteriota</taxon>
        <taxon>Desulfobacteria</taxon>
        <taxon>Desulfobacterales</taxon>
        <taxon>Desulfatibacillaceae</taxon>
        <taxon>Desulfatibacillum</taxon>
    </lineage>
</organism>
<dbReference type="RefSeq" id="WP_073474662.1">
    <property type="nucleotide sequence ID" value="NZ_FQZU01000007.1"/>
</dbReference>
<evidence type="ECO:0000259" key="1">
    <source>
        <dbReference type="SMART" id="SM00849"/>
    </source>
</evidence>
<dbReference type="AlphaFoldDB" id="A0A1M6IWF2"/>
<keyword evidence="3" id="KW-1185">Reference proteome</keyword>
<dbReference type="OrthoDB" id="9802248at2"/>
<feature type="domain" description="Metallo-beta-lactamase" evidence="1">
    <location>
        <begin position="28"/>
        <end position="242"/>
    </location>
</feature>
<dbReference type="InterPro" id="IPR001279">
    <property type="entry name" value="Metallo-B-lactamas"/>
</dbReference>
<dbReference type="CDD" id="cd07721">
    <property type="entry name" value="yflN-like_MBL-fold"/>
    <property type="match status" value="1"/>
</dbReference>
<dbReference type="Proteomes" id="UP000183994">
    <property type="component" value="Unassembled WGS sequence"/>
</dbReference>